<keyword evidence="2 4" id="KW-0863">Zinc-finger</keyword>
<gene>
    <name evidence="6" type="ORF">EJB05_33790</name>
</gene>
<evidence type="ECO:0000259" key="5">
    <source>
        <dbReference type="PROSITE" id="PS51081"/>
    </source>
</evidence>
<comment type="caution">
    <text evidence="6">The sequence shown here is derived from an EMBL/GenBank/DDBJ whole genome shotgun (WGS) entry which is preliminary data.</text>
</comment>
<proteinExistence type="predicted"/>
<keyword evidence="1" id="KW-0479">Metal-binding</keyword>
<name>A0A5J9U1Z4_9POAL</name>
<dbReference type="InterPro" id="IPR013083">
    <property type="entry name" value="Znf_RING/FYVE/PHD"/>
</dbReference>
<dbReference type="EMBL" id="RWGY01000029">
    <property type="protein sequence ID" value="TVU17739.1"/>
    <property type="molecule type" value="Genomic_DNA"/>
</dbReference>
<evidence type="ECO:0000256" key="4">
    <source>
        <dbReference type="PROSITE-ProRule" id="PRU00455"/>
    </source>
</evidence>
<dbReference type="GO" id="GO:0061630">
    <property type="term" value="F:ubiquitin protein ligase activity"/>
    <property type="evidence" value="ECO:0007669"/>
    <property type="project" value="TreeGrafter"/>
</dbReference>
<dbReference type="PROSITE" id="PS51081">
    <property type="entry name" value="ZF_SIAH"/>
    <property type="match status" value="1"/>
</dbReference>
<protein>
    <recommendedName>
        <fullName evidence="5">SIAH-type domain-containing protein</fullName>
    </recommendedName>
</protein>
<evidence type="ECO:0000256" key="1">
    <source>
        <dbReference type="ARBA" id="ARBA00022723"/>
    </source>
</evidence>
<dbReference type="Gramene" id="TVU17739">
    <property type="protein sequence ID" value="TVU17739"/>
    <property type="gene ID" value="EJB05_33790"/>
</dbReference>
<feature type="domain" description="SIAH-type" evidence="5">
    <location>
        <begin position="1"/>
        <end position="53"/>
    </location>
</feature>
<accession>A0A5J9U1Z4</accession>
<dbReference type="InterPro" id="IPR013010">
    <property type="entry name" value="Znf_SIAH"/>
</dbReference>
<sequence>MVYCDQEIKQDLYHDREDHARSCAHAPCHCPGEASGFVGSVTALLDHIAATHGWPCTVETSTVSSFYVYLHDGMNIIVTPVRATAEFLFVLKVTRVPIGRVVTGFCVHPHPAATAGITLSYHCLSSVGSWRWHNQCSEFKLSCTDLSSALPATDSNECFQLVLPMTIHGEDEGTIRIQAWIGAISASSARSSTSTLVIKPQDEADTQCGLKPN</sequence>
<dbReference type="SUPFAM" id="SSF49599">
    <property type="entry name" value="TRAF domain-like"/>
    <property type="match status" value="1"/>
</dbReference>
<dbReference type="PANTHER" id="PTHR10315:SF96">
    <property type="entry name" value="SIAH-TYPE DOMAIN-CONTAINING PROTEIN"/>
    <property type="match status" value="1"/>
</dbReference>
<dbReference type="GO" id="GO:0008270">
    <property type="term" value="F:zinc ion binding"/>
    <property type="evidence" value="ECO:0007669"/>
    <property type="project" value="UniProtKB-KW"/>
</dbReference>
<keyword evidence="7" id="KW-1185">Reference proteome</keyword>
<evidence type="ECO:0000313" key="6">
    <source>
        <dbReference type="EMBL" id="TVU17739.1"/>
    </source>
</evidence>
<keyword evidence="3" id="KW-0862">Zinc</keyword>
<reference evidence="6 7" key="1">
    <citation type="journal article" date="2019" name="Sci. Rep.">
        <title>A high-quality genome of Eragrostis curvula grass provides insights into Poaceae evolution and supports new strategies to enhance forage quality.</title>
        <authorList>
            <person name="Carballo J."/>
            <person name="Santos B.A.C.M."/>
            <person name="Zappacosta D."/>
            <person name="Garbus I."/>
            <person name="Selva J.P."/>
            <person name="Gallo C.A."/>
            <person name="Diaz A."/>
            <person name="Albertini E."/>
            <person name="Caccamo M."/>
            <person name="Echenique V."/>
        </authorList>
    </citation>
    <scope>NUCLEOTIDE SEQUENCE [LARGE SCALE GENOMIC DNA]</scope>
    <source>
        <strain evidence="7">cv. Victoria</strain>
        <tissue evidence="6">Leaf</tissue>
    </source>
</reference>
<evidence type="ECO:0000313" key="7">
    <source>
        <dbReference type="Proteomes" id="UP000324897"/>
    </source>
</evidence>
<dbReference type="InterPro" id="IPR052088">
    <property type="entry name" value="E3_ubiquitin-ligase_SINA"/>
</dbReference>
<feature type="non-terminal residue" evidence="6">
    <location>
        <position position="1"/>
    </location>
</feature>
<dbReference type="AlphaFoldDB" id="A0A5J9U1Z4"/>
<evidence type="ECO:0000256" key="2">
    <source>
        <dbReference type="ARBA" id="ARBA00022771"/>
    </source>
</evidence>
<dbReference type="Gene3D" id="3.30.40.10">
    <property type="entry name" value="Zinc/RING finger domain, C3HC4 (zinc finger)"/>
    <property type="match status" value="1"/>
</dbReference>
<dbReference type="OrthoDB" id="1001981at2759"/>
<evidence type="ECO:0000256" key="3">
    <source>
        <dbReference type="ARBA" id="ARBA00022833"/>
    </source>
</evidence>
<dbReference type="PANTHER" id="PTHR10315">
    <property type="entry name" value="E3 UBIQUITIN PROTEIN LIGASE SIAH"/>
    <property type="match status" value="1"/>
</dbReference>
<dbReference type="Proteomes" id="UP000324897">
    <property type="component" value="Chromosome 7"/>
</dbReference>
<organism evidence="6 7">
    <name type="scientific">Eragrostis curvula</name>
    <name type="common">weeping love grass</name>
    <dbReference type="NCBI Taxonomy" id="38414"/>
    <lineage>
        <taxon>Eukaryota</taxon>
        <taxon>Viridiplantae</taxon>
        <taxon>Streptophyta</taxon>
        <taxon>Embryophyta</taxon>
        <taxon>Tracheophyta</taxon>
        <taxon>Spermatophyta</taxon>
        <taxon>Magnoliopsida</taxon>
        <taxon>Liliopsida</taxon>
        <taxon>Poales</taxon>
        <taxon>Poaceae</taxon>
        <taxon>PACMAD clade</taxon>
        <taxon>Chloridoideae</taxon>
        <taxon>Eragrostideae</taxon>
        <taxon>Eragrostidinae</taxon>
        <taxon>Eragrostis</taxon>
    </lineage>
</organism>
<dbReference type="GO" id="GO:0005737">
    <property type="term" value="C:cytoplasm"/>
    <property type="evidence" value="ECO:0007669"/>
    <property type="project" value="TreeGrafter"/>
</dbReference>